<name>A0A834LSZ4_RHOSS</name>
<feature type="domain" description="Myb-like" evidence="7">
    <location>
        <begin position="115"/>
        <end position="161"/>
    </location>
</feature>
<dbReference type="Gene3D" id="1.10.10.60">
    <property type="entry name" value="Homeodomain-like"/>
    <property type="match status" value="2"/>
</dbReference>
<evidence type="ECO:0000256" key="2">
    <source>
        <dbReference type="ARBA" id="ARBA00022737"/>
    </source>
</evidence>
<dbReference type="CDD" id="cd00167">
    <property type="entry name" value="SANT"/>
    <property type="match status" value="2"/>
</dbReference>
<keyword evidence="2" id="KW-0677">Repeat</keyword>
<evidence type="ECO:0000256" key="4">
    <source>
        <dbReference type="ARBA" id="ARBA00023125"/>
    </source>
</evidence>
<sequence length="394" mass="43697">MSPQHFDSNGDDGFNGFKPMGQISLPMNFCGEMKGPHEMGHQFLNAPLMEQNKTPWRFHTAGENRGGEWREEERERGFGGERRGVGVVSLELNGEGSEEVGLGEKRFGHSKLCSRGHWRPHEDAKLKDLVAQFGPQNWNVIAEKLDGRSGKSCRLRWFNQLDPRINKRAFSEEEEERLLSAHKLYGNKWAMISRLFPGRTDNAVKNHWHVIMARRHRDHHHSGGIYRRRKTLPSCSFSPPLGFSQGFVVPDYNAASESTVSTVDESASTCTDLSLTPSARVPLASSLSRFSPVHRLHHAYGLDMGGPSGEEKALKTVNMGLDQYCDVGSVKYYDAGGTVTKGMDVDNSGNSDSNSEVSASESVGNGQINFMANANKNKNKNKLPFIDFLGVGAT</sequence>
<comment type="caution">
    <text evidence="9">The sequence shown here is derived from an EMBL/GenBank/DDBJ whole genome shotgun (WGS) entry which is preliminary data.</text>
</comment>
<dbReference type="Pfam" id="PF00249">
    <property type="entry name" value="Myb_DNA-binding"/>
    <property type="match status" value="2"/>
</dbReference>
<dbReference type="InterPro" id="IPR050560">
    <property type="entry name" value="MYB_TF"/>
</dbReference>
<dbReference type="GO" id="GO:0000981">
    <property type="term" value="F:DNA-binding transcription factor activity, RNA polymerase II-specific"/>
    <property type="evidence" value="ECO:0007669"/>
    <property type="project" value="TreeGrafter"/>
</dbReference>
<dbReference type="InterPro" id="IPR017930">
    <property type="entry name" value="Myb_dom"/>
</dbReference>
<feature type="domain" description="Myb-like" evidence="7">
    <location>
        <begin position="162"/>
        <end position="212"/>
    </location>
</feature>
<reference evidence="9" key="1">
    <citation type="submission" date="2019-11" db="EMBL/GenBank/DDBJ databases">
        <authorList>
            <person name="Liu Y."/>
            <person name="Hou J."/>
            <person name="Li T.-Q."/>
            <person name="Guan C.-H."/>
            <person name="Wu X."/>
            <person name="Wu H.-Z."/>
            <person name="Ling F."/>
            <person name="Zhang R."/>
            <person name="Shi X.-G."/>
            <person name="Ren J.-P."/>
            <person name="Chen E.-F."/>
            <person name="Sun J.-M."/>
        </authorList>
    </citation>
    <scope>NUCLEOTIDE SEQUENCE</scope>
    <source>
        <strain evidence="9">Adult_tree_wgs_1</strain>
        <tissue evidence="9">Leaves</tissue>
    </source>
</reference>
<evidence type="ECO:0000313" key="9">
    <source>
        <dbReference type="EMBL" id="KAF7146999.1"/>
    </source>
</evidence>
<dbReference type="PROSITE" id="PS51294">
    <property type="entry name" value="HTH_MYB"/>
    <property type="match status" value="2"/>
</dbReference>
<evidence type="ECO:0000256" key="6">
    <source>
        <dbReference type="ARBA" id="ARBA00023242"/>
    </source>
</evidence>
<keyword evidence="4" id="KW-0238">DNA-binding</keyword>
<dbReference type="PANTHER" id="PTHR45614">
    <property type="entry name" value="MYB PROTEIN-RELATED"/>
    <property type="match status" value="1"/>
</dbReference>
<dbReference type="EMBL" id="WJXA01000003">
    <property type="protein sequence ID" value="KAF7146999.1"/>
    <property type="molecule type" value="Genomic_DNA"/>
</dbReference>
<dbReference type="AlphaFoldDB" id="A0A834LSZ4"/>
<dbReference type="InterPro" id="IPR009057">
    <property type="entry name" value="Homeodomain-like_sf"/>
</dbReference>
<evidence type="ECO:0000259" key="7">
    <source>
        <dbReference type="PROSITE" id="PS50090"/>
    </source>
</evidence>
<proteinExistence type="predicted"/>
<dbReference type="SMART" id="SM00717">
    <property type="entry name" value="SANT"/>
    <property type="match status" value="2"/>
</dbReference>
<dbReference type="OrthoDB" id="2143914at2759"/>
<keyword evidence="10" id="KW-1185">Reference proteome</keyword>
<protein>
    <submittedName>
        <fullName evidence="9">Uncharacterized protein</fullName>
    </submittedName>
</protein>
<evidence type="ECO:0000256" key="5">
    <source>
        <dbReference type="ARBA" id="ARBA00023163"/>
    </source>
</evidence>
<organism evidence="9 10">
    <name type="scientific">Rhododendron simsii</name>
    <name type="common">Sims's rhododendron</name>
    <dbReference type="NCBI Taxonomy" id="118357"/>
    <lineage>
        <taxon>Eukaryota</taxon>
        <taxon>Viridiplantae</taxon>
        <taxon>Streptophyta</taxon>
        <taxon>Embryophyta</taxon>
        <taxon>Tracheophyta</taxon>
        <taxon>Spermatophyta</taxon>
        <taxon>Magnoliopsida</taxon>
        <taxon>eudicotyledons</taxon>
        <taxon>Gunneridae</taxon>
        <taxon>Pentapetalae</taxon>
        <taxon>asterids</taxon>
        <taxon>Ericales</taxon>
        <taxon>Ericaceae</taxon>
        <taxon>Ericoideae</taxon>
        <taxon>Rhodoreae</taxon>
        <taxon>Rhododendron</taxon>
    </lineage>
</organism>
<dbReference type="PANTHER" id="PTHR45614:SF264">
    <property type="entry name" value="HOMEODOMAIN-RELATED"/>
    <property type="match status" value="1"/>
</dbReference>
<evidence type="ECO:0000256" key="1">
    <source>
        <dbReference type="ARBA" id="ARBA00004123"/>
    </source>
</evidence>
<dbReference type="InterPro" id="IPR001005">
    <property type="entry name" value="SANT/Myb"/>
</dbReference>
<dbReference type="Proteomes" id="UP000626092">
    <property type="component" value="Unassembled WGS sequence"/>
</dbReference>
<evidence type="ECO:0000313" key="10">
    <source>
        <dbReference type="Proteomes" id="UP000626092"/>
    </source>
</evidence>
<keyword evidence="6" id="KW-0539">Nucleus</keyword>
<comment type="subcellular location">
    <subcellularLocation>
        <location evidence="1">Nucleus</location>
    </subcellularLocation>
</comment>
<keyword evidence="5" id="KW-0804">Transcription</keyword>
<dbReference type="GO" id="GO:0000978">
    <property type="term" value="F:RNA polymerase II cis-regulatory region sequence-specific DNA binding"/>
    <property type="evidence" value="ECO:0007669"/>
    <property type="project" value="TreeGrafter"/>
</dbReference>
<gene>
    <name evidence="9" type="ORF">RHSIM_Rhsim03G0048700</name>
</gene>
<feature type="domain" description="HTH myb-type" evidence="8">
    <location>
        <begin position="162"/>
        <end position="216"/>
    </location>
</feature>
<dbReference type="PROSITE" id="PS50090">
    <property type="entry name" value="MYB_LIKE"/>
    <property type="match status" value="2"/>
</dbReference>
<dbReference type="SUPFAM" id="SSF46689">
    <property type="entry name" value="Homeodomain-like"/>
    <property type="match status" value="1"/>
</dbReference>
<evidence type="ECO:0000259" key="8">
    <source>
        <dbReference type="PROSITE" id="PS51294"/>
    </source>
</evidence>
<dbReference type="GO" id="GO:0005634">
    <property type="term" value="C:nucleus"/>
    <property type="evidence" value="ECO:0007669"/>
    <property type="project" value="UniProtKB-SubCell"/>
</dbReference>
<feature type="domain" description="HTH myb-type" evidence="8">
    <location>
        <begin position="115"/>
        <end position="161"/>
    </location>
</feature>
<evidence type="ECO:0000256" key="3">
    <source>
        <dbReference type="ARBA" id="ARBA00023015"/>
    </source>
</evidence>
<accession>A0A834LSZ4</accession>
<dbReference type="FunFam" id="1.10.10.60:FF:000060">
    <property type="entry name" value="MYB transcription factor"/>
    <property type="match status" value="1"/>
</dbReference>
<keyword evidence="3" id="KW-0805">Transcription regulation</keyword>